<dbReference type="Pfam" id="PF07715">
    <property type="entry name" value="Plug"/>
    <property type="match status" value="1"/>
</dbReference>
<proteinExistence type="inferred from homology"/>
<dbReference type="Pfam" id="PF13715">
    <property type="entry name" value="CarbopepD_reg_2"/>
    <property type="match status" value="1"/>
</dbReference>
<keyword evidence="15" id="KW-1185">Reference proteome</keyword>
<dbReference type="InterPro" id="IPR008969">
    <property type="entry name" value="CarboxyPept-like_regulatory"/>
</dbReference>
<reference evidence="14" key="1">
    <citation type="submission" date="2020-11" db="EMBL/GenBank/DDBJ databases">
        <title>Genome of Flavobacterium soyangense.</title>
        <authorList>
            <person name="Liu Q."/>
            <person name="Xin Y.-H."/>
        </authorList>
    </citation>
    <scope>NUCLEOTIDE SEQUENCE</scope>
    <source>
        <strain evidence="14">CGMCC 1.13493</strain>
    </source>
</reference>
<evidence type="ECO:0000256" key="2">
    <source>
        <dbReference type="ARBA" id="ARBA00022448"/>
    </source>
</evidence>
<dbReference type="Gene3D" id="2.60.40.1120">
    <property type="entry name" value="Carboxypeptidase-like, regulatory domain"/>
    <property type="match status" value="1"/>
</dbReference>
<keyword evidence="9 11" id="KW-0472">Membrane</keyword>
<keyword evidence="4" id="KW-0410">Iron transport</keyword>
<evidence type="ECO:0000256" key="6">
    <source>
        <dbReference type="ARBA" id="ARBA00023004"/>
    </source>
</evidence>
<comment type="subcellular location">
    <subcellularLocation>
        <location evidence="1 11">Cell outer membrane</location>
        <topology evidence="1 11">Multi-pass membrane protein</topology>
    </subcellularLocation>
</comment>
<feature type="signal peptide" evidence="12">
    <location>
        <begin position="1"/>
        <end position="21"/>
    </location>
</feature>
<dbReference type="InterPro" id="IPR023996">
    <property type="entry name" value="TonB-dep_OMP_SusC/RagA"/>
</dbReference>
<dbReference type="PANTHER" id="PTHR32552:SF81">
    <property type="entry name" value="TONB-DEPENDENT OUTER MEMBRANE RECEPTOR"/>
    <property type="match status" value="1"/>
</dbReference>
<keyword evidence="10 11" id="KW-0998">Cell outer membrane</keyword>
<sequence>MKKLKNCMIVLLMLTTSLIMAQKTTFKGKVVDEQNGSLPGATVLIKGGTTTVETDLNGDFEIQLPKGNEILTISYIGYDSVDFNASKSTTTVIVLKANSESLSEVVVTALGIKKEKKKLGYSVQEVQGDLAKGRDANVLNSLAGKVSGLIVAASSEFFTDPKLYLRGKKPLIVIDGVPLATDTYNISPDDIESVNVLKGGTAAALYGASGVNGAIQITTKRGTKNTKGFVVEYNHNSLFQSGFNAIPKTQTSYGPGSYGQYAFKDGKGGGINDADYDQWGPKFNGQLITQYDSPLDANGNLIATPWTARGKNNFKNFIEDGFLITNNLALAASSDKGNIRFSVSNTYQKGINPNTKLNIYNYNLSGRYNLSENTWVDASSNFNFQTSPNNPNVQYGPNSYLYNIIIWGGPDYDIRDLKDYWQKGKEGLQQMNFEYTRYNNPYFIAYEWLRGYYKNDYTGQISLNHKFNSNFNMVIRTNMALSNLFRDEKIPYSLTTYGREKAQGDYKEQYDYKFENYSDLMLNYNKSIQNFDIKATVGVNSNTKKYRNLFATTNYLIIPGLYNLSNTQSPVQPTNYNSHSETNSIYGSFDMSYKSFLFLGATGRFDTDSRLPKQNNTFFYPSVGLSAILSEIIQIPHVDYLKIRSSYAKVGGSLDIYSNLDTYRLRNPFTIDGTTYNAAYVGEILSNPDLKPAFSSTIEFGLETKMYKNRIGFDATYFENTNGPQIFDLKYSETSGYLGSKQNGITTRTKGIEVSLFVKPVKSKNFNWDFNVNWSTYKEYLKEVYNGITNNGKINIGDRVDGFYINDFMRTKDGTLIVGSNGKPLVNSYQTKVGNYAPDWTLGVTNNVSYKSFALNFTFDGRYGGKIENYINKKMWQSGTHEGSDTPERANDVIGVKSYVTEGVVVTGGSLVTDGQGNTLSDTRTFAPNTTKIYYQDFAKSYNGNTAANIIDKTFFKLREVSLTYNLPKSVLKKSFITDASISLIGRDLLYFSKNKNIDLDQFVNERTSPLQTPTVKSYGLNLNLKF</sequence>
<dbReference type="AlphaFoldDB" id="A0A930UC81"/>
<dbReference type="GO" id="GO:0009279">
    <property type="term" value="C:cell outer membrane"/>
    <property type="evidence" value="ECO:0007669"/>
    <property type="project" value="UniProtKB-SubCell"/>
</dbReference>
<keyword evidence="7" id="KW-0406">Ion transport</keyword>
<keyword evidence="2 11" id="KW-0813">Transport</keyword>
<dbReference type="PROSITE" id="PS52016">
    <property type="entry name" value="TONB_DEPENDENT_REC_3"/>
    <property type="match status" value="1"/>
</dbReference>
<evidence type="ECO:0000256" key="3">
    <source>
        <dbReference type="ARBA" id="ARBA00022452"/>
    </source>
</evidence>
<evidence type="ECO:0000259" key="13">
    <source>
        <dbReference type="Pfam" id="PF07715"/>
    </source>
</evidence>
<dbReference type="PANTHER" id="PTHR32552">
    <property type="entry name" value="FERRICHROME IRON RECEPTOR-RELATED"/>
    <property type="match status" value="1"/>
</dbReference>
<evidence type="ECO:0000256" key="7">
    <source>
        <dbReference type="ARBA" id="ARBA00023065"/>
    </source>
</evidence>
<dbReference type="InterPro" id="IPR036942">
    <property type="entry name" value="Beta-barrel_TonB_sf"/>
</dbReference>
<name>A0A930UC81_9FLAO</name>
<evidence type="ECO:0000256" key="8">
    <source>
        <dbReference type="ARBA" id="ARBA00023077"/>
    </source>
</evidence>
<dbReference type="Gene3D" id="2.170.130.10">
    <property type="entry name" value="TonB-dependent receptor, plug domain"/>
    <property type="match status" value="1"/>
</dbReference>
<comment type="caution">
    <text evidence="14">The sequence shown here is derived from an EMBL/GenBank/DDBJ whole genome shotgun (WGS) entry which is preliminary data.</text>
</comment>
<evidence type="ECO:0000313" key="15">
    <source>
        <dbReference type="Proteomes" id="UP000646211"/>
    </source>
</evidence>
<protein>
    <submittedName>
        <fullName evidence="14">SusC/RagA family TonB-linked outer membrane protein</fullName>
    </submittedName>
</protein>
<evidence type="ECO:0000256" key="4">
    <source>
        <dbReference type="ARBA" id="ARBA00022496"/>
    </source>
</evidence>
<feature type="domain" description="TonB-dependent receptor plug" evidence="13">
    <location>
        <begin position="117"/>
        <end position="214"/>
    </location>
</feature>
<dbReference type="EMBL" id="JADHEC010000005">
    <property type="protein sequence ID" value="MBF2707725.1"/>
    <property type="molecule type" value="Genomic_DNA"/>
</dbReference>
<keyword evidence="8" id="KW-0798">TonB box</keyword>
<dbReference type="InterPro" id="IPR012910">
    <property type="entry name" value="Plug_dom"/>
</dbReference>
<evidence type="ECO:0000256" key="12">
    <source>
        <dbReference type="SAM" id="SignalP"/>
    </source>
</evidence>
<keyword evidence="6" id="KW-0408">Iron</keyword>
<dbReference type="Proteomes" id="UP000646211">
    <property type="component" value="Unassembled WGS sequence"/>
</dbReference>
<evidence type="ECO:0000256" key="11">
    <source>
        <dbReference type="PROSITE-ProRule" id="PRU01360"/>
    </source>
</evidence>
<dbReference type="NCBIfam" id="TIGR04056">
    <property type="entry name" value="OMP_RagA_SusC"/>
    <property type="match status" value="1"/>
</dbReference>
<dbReference type="SUPFAM" id="SSF49464">
    <property type="entry name" value="Carboxypeptidase regulatory domain-like"/>
    <property type="match status" value="1"/>
</dbReference>
<evidence type="ECO:0000256" key="10">
    <source>
        <dbReference type="ARBA" id="ARBA00023237"/>
    </source>
</evidence>
<evidence type="ECO:0000256" key="1">
    <source>
        <dbReference type="ARBA" id="ARBA00004571"/>
    </source>
</evidence>
<dbReference type="RefSeq" id="WP_194310988.1">
    <property type="nucleotide sequence ID" value="NZ_JADHEC010000005.1"/>
</dbReference>
<evidence type="ECO:0000256" key="9">
    <source>
        <dbReference type="ARBA" id="ARBA00023136"/>
    </source>
</evidence>
<gene>
    <name evidence="14" type="ORF">IR213_03850</name>
</gene>
<organism evidence="14 15">
    <name type="scientific">Flavobacterium soyangense</name>
    <dbReference type="NCBI Taxonomy" id="2023265"/>
    <lineage>
        <taxon>Bacteria</taxon>
        <taxon>Pseudomonadati</taxon>
        <taxon>Bacteroidota</taxon>
        <taxon>Flavobacteriia</taxon>
        <taxon>Flavobacteriales</taxon>
        <taxon>Flavobacteriaceae</taxon>
        <taxon>Flavobacterium</taxon>
    </lineage>
</organism>
<keyword evidence="3 11" id="KW-1134">Transmembrane beta strand</keyword>
<accession>A0A930UC81</accession>
<evidence type="ECO:0000256" key="5">
    <source>
        <dbReference type="ARBA" id="ARBA00022692"/>
    </source>
</evidence>
<dbReference type="InterPro" id="IPR037066">
    <property type="entry name" value="Plug_dom_sf"/>
</dbReference>
<keyword evidence="12" id="KW-0732">Signal</keyword>
<comment type="similarity">
    <text evidence="11">Belongs to the TonB-dependent receptor family.</text>
</comment>
<dbReference type="GO" id="GO:0006826">
    <property type="term" value="P:iron ion transport"/>
    <property type="evidence" value="ECO:0007669"/>
    <property type="project" value="UniProtKB-KW"/>
</dbReference>
<dbReference type="SUPFAM" id="SSF56935">
    <property type="entry name" value="Porins"/>
    <property type="match status" value="1"/>
</dbReference>
<feature type="chain" id="PRO_5037510133" evidence="12">
    <location>
        <begin position="22"/>
        <end position="1027"/>
    </location>
</feature>
<dbReference type="InterPro" id="IPR039426">
    <property type="entry name" value="TonB-dep_rcpt-like"/>
</dbReference>
<keyword evidence="5 11" id="KW-0812">Transmembrane</keyword>
<evidence type="ECO:0000313" key="14">
    <source>
        <dbReference type="EMBL" id="MBF2707725.1"/>
    </source>
</evidence>
<dbReference type="Gene3D" id="2.40.170.20">
    <property type="entry name" value="TonB-dependent receptor, beta-barrel domain"/>
    <property type="match status" value="1"/>
</dbReference>